<dbReference type="InterPro" id="IPR006094">
    <property type="entry name" value="Oxid_FAD_bind_N"/>
</dbReference>
<dbReference type="InterPro" id="IPR016166">
    <property type="entry name" value="FAD-bd_PCMH"/>
</dbReference>
<comment type="catalytic activity">
    <reaction evidence="10">
        <text>L-gulono-1,4-lactone + O2 = L-ascorbate + H2O2 + H(+)</text>
        <dbReference type="Rhea" id="RHEA:32363"/>
        <dbReference type="ChEBI" id="CHEBI:15378"/>
        <dbReference type="ChEBI" id="CHEBI:15379"/>
        <dbReference type="ChEBI" id="CHEBI:16240"/>
        <dbReference type="ChEBI" id="CHEBI:17587"/>
        <dbReference type="ChEBI" id="CHEBI:38290"/>
        <dbReference type="EC" id="1.1.3.8"/>
    </reaction>
</comment>
<evidence type="ECO:0000256" key="7">
    <source>
        <dbReference type="ARBA" id="ARBA00022729"/>
    </source>
</evidence>
<dbReference type="Pfam" id="PF01565">
    <property type="entry name" value="FAD_binding_4"/>
    <property type="match status" value="1"/>
</dbReference>
<dbReference type="GO" id="GO:0003885">
    <property type="term" value="F:D-arabinono-1,4-lactone oxidase activity"/>
    <property type="evidence" value="ECO:0007669"/>
    <property type="project" value="InterPro"/>
</dbReference>
<comment type="cofactor">
    <cofactor evidence="1">
        <name>FAD</name>
        <dbReference type="ChEBI" id="CHEBI:57692"/>
    </cofactor>
</comment>
<dbReference type="AlphaFoldDB" id="V4LHQ4"/>
<accession>V4LHQ4</accession>
<evidence type="ECO:0000259" key="12">
    <source>
        <dbReference type="PROSITE" id="PS51387"/>
    </source>
</evidence>
<feature type="chain" id="PRO_5004720818" description="L-gulonolactone oxidase" evidence="11">
    <location>
        <begin position="36"/>
        <end position="597"/>
    </location>
</feature>
<dbReference type="OMA" id="KYVMRND"/>
<dbReference type="Pfam" id="PF22906">
    <property type="entry name" value="GULLO2-like_3rd"/>
    <property type="match status" value="1"/>
</dbReference>
<reference evidence="13 14" key="1">
    <citation type="journal article" date="2013" name="Front. Plant Sci.">
        <title>The Reference Genome of the Halophytic Plant Eutrema salsugineum.</title>
        <authorList>
            <person name="Yang R."/>
            <person name="Jarvis D.E."/>
            <person name="Chen H."/>
            <person name="Beilstein M.A."/>
            <person name="Grimwood J."/>
            <person name="Jenkins J."/>
            <person name="Shu S."/>
            <person name="Prochnik S."/>
            <person name="Xin M."/>
            <person name="Ma C."/>
            <person name="Schmutz J."/>
            <person name="Wing R.A."/>
            <person name="Mitchell-Olds T."/>
            <person name="Schumaker K.S."/>
            <person name="Wang X."/>
        </authorList>
    </citation>
    <scope>NUCLEOTIDE SEQUENCE [LARGE SCALE GENOMIC DNA]</scope>
</reference>
<evidence type="ECO:0000256" key="6">
    <source>
        <dbReference type="ARBA" id="ARBA00022644"/>
    </source>
</evidence>
<dbReference type="SUPFAM" id="SSF56176">
    <property type="entry name" value="FAD-binding/transporter-associated domain-like"/>
    <property type="match status" value="1"/>
</dbReference>
<keyword evidence="14" id="KW-1185">Reference proteome</keyword>
<keyword evidence="9" id="KW-0560">Oxidoreductase</keyword>
<feature type="signal peptide" evidence="11">
    <location>
        <begin position="1"/>
        <end position="35"/>
    </location>
</feature>
<dbReference type="PANTHER" id="PTHR13878">
    <property type="entry name" value="GULONOLACTONE OXIDASE"/>
    <property type="match status" value="1"/>
</dbReference>
<keyword evidence="6" id="KW-0060">Ascorbate biosynthesis</keyword>
<dbReference type="Gene3D" id="3.30.465.10">
    <property type="match status" value="1"/>
</dbReference>
<dbReference type="eggNOG" id="KOG4730">
    <property type="taxonomic scope" value="Eukaryota"/>
</dbReference>
<dbReference type="PROSITE" id="PS51387">
    <property type="entry name" value="FAD_PCMH"/>
    <property type="match status" value="1"/>
</dbReference>
<dbReference type="UniPathway" id="UPA00132"/>
<evidence type="ECO:0000256" key="2">
    <source>
        <dbReference type="ARBA" id="ARBA00005147"/>
    </source>
</evidence>
<evidence type="ECO:0000256" key="5">
    <source>
        <dbReference type="ARBA" id="ARBA00022630"/>
    </source>
</evidence>
<sequence>MEFGYSPSHGFQNAAFWRIVLGIHCILTLVHTGLSTPPEDPVRCVAGNTDCIVTNSYGVFPDRSTCRAANVAYPTTEAELVSIVAAATKAGRKMRVTTRYSHSIPKLACTDGTDGLFISTKFLNHTVRADAKAMTMTVESGVTLRQLISEAAKVGLALPHAPYWWGLTVGGMMGTGAHGSSLWGKGSAVHDYVTEIRMVSPGSVNDGYAKVRVLSETTTPNEFNAAKVSLGVLGVISQVTFDLQLMFKRSLKYVMRDDLDFDDQALTFGRKHEFADFVWLPSQGKVVYRMDDRVAVNTSGNGLYDYLPFRSQPSAAIATIRSSEETQETVRDANGKCAGATVISSTLFASSYGLTNNGVVFTGYPVIGSQNSMMSSGSCLDSLQDGLSTACAWDSRVKGEFFHQTCFSIPLTQVKSFINDIKSLVKIDPKSLCGLELYNGILMRYVTTSSAYLGKETEALDFDLTYYRAKDPLAPRLYEDFVEEIEQVAFLKYNALPHWGKNRNVAFDGVIKKYKNAPAFLEVKESFDPNGLFSSEWTDQILGIKGNPTIVNDGCALEGLCICSEDAHCAPTKGYLCRPGKVYKEARVCTRVSNINA</sequence>
<comment type="pathway">
    <text evidence="2">Cofactor biosynthesis; L-ascorbate biosynthesis.</text>
</comment>
<keyword evidence="7 11" id="KW-0732">Signal</keyword>
<evidence type="ECO:0000256" key="4">
    <source>
        <dbReference type="ARBA" id="ARBA00013121"/>
    </source>
</evidence>
<name>V4LHQ4_EUTSA</name>
<evidence type="ECO:0000256" key="11">
    <source>
        <dbReference type="SAM" id="SignalP"/>
    </source>
</evidence>
<dbReference type="Gene3D" id="3.30.43.10">
    <property type="entry name" value="Uridine Diphospho-n-acetylenolpyruvylglucosamine Reductase, domain 2"/>
    <property type="match status" value="1"/>
</dbReference>
<dbReference type="InterPro" id="IPR007173">
    <property type="entry name" value="ALO_C"/>
</dbReference>
<feature type="domain" description="FAD-binding PCMH-type" evidence="12">
    <location>
        <begin position="64"/>
        <end position="246"/>
    </location>
</feature>
<protein>
    <recommendedName>
        <fullName evidence="4">L-gulonolactone oxidase</fullName>
        <ecNumber evidence="4">1.1.3.8</ecNumber>
    </recommendedName>
</protein>
<keyword evidence="8" id="KW-0274">FAD</keyword>
<dbReference type="GO" id="GO:0019853">
    <property type="term" value="P:L-ascorbic acid biosynthetic process"/>
    <property type="evidence" value="ECO:0007669"/>
    <property type="project" value="UniProtKB-UniPathway"/>
</dbReference>
<evidence type="ECO:0000256" key="10">
    <source>
        <dbReference type="ARBA" id="ARBA00048083"/>
    </source>
</evidence>
<dbReference type="Pfam" id="PF04030">
    <property type="entry name" value="ALO"/>
    <property type="match status" value="1"/>
</dbReference>
<comment type="similarity">
    <text evidence="3">Belongs to the oxygen-dependent FAD-linked oxidoreductase family.</text>
</comment>
<dbReference type="Proteomes" id="UP000030689">
    <property type="component" value="Unassembled WGS sequence"/>
</dbReference>
<evidence type="ECO:0000256" key="3">
    <source>
        <dbReference type="ARBA" id="ARBA00005466"/>
    </source>
</evidence>
<dbReference type="GO" id="GO:0071949">
    <property type="term" value="F:FAD binding"/>
    <property type="evidence" value="ECO:0007669"/>
    <property type="project" value="InterPro"/>
</dbReference>
<dbReference type="STRING" id="72664.V4LHQ4"/>
<dbReference type="GO" id="GO:0016020">
    <property type="term" value="C:membrane"/>
    <property type="evidence" value="ECO:0007669"/>
    <property type="project" value="InterPro"/>
</dbReference>
<evidence type="ECO:0000256" key="1">
    <source>
        <dbReference type="ARBA" id="ARBA00001974"/>
    </source>
</evidence>
<gene>
    <name evidence="13" type="ORF">EUTSA_v10001763mg</name>
</gene>
<dbReference type="PANTHER" id="PTHR13878:SF67">
    <property type="entry name" value="L-GULONOLACTONE OXIDASE 5"/>
    <property type="match status" value="1"/>
</dbReference>
<dbReference type="NCBIfam" id="TIGR01677">
    <property type="entry name" value="pln_FAD_oxido"/>
    <property type="match status" value="1"/>
</dbReference>
<dbReference type="InterPro" id="IPR050432">
    <property type="entry name" value="FAD-linked_Oxidoreductases_BP"/>
</dbReference>
<evidence type="ECO:0000313" key="14">
    <source>
        <dbReference type="Proteomes" id="UP000030689"/>
    </source>
</evidence>
<organism evidence="13 14">
    <name type="scientific">Eutrema salsugineum</name>
    <name type="common">Saltwater cress</name>
    <name type="synonym">Sisymbrium salsugineum</name>
    <dbReference type="NCBI Taxonomy" id="72664"/>
    <lineage>
        <taxon>Eukaryota</taxon>
        <taxon>Viridiplantae</taxon>
        <taxon>Streptophyta</taxon>
        <taxon>Embryophyta</taxon>
        <taxon>Tracheophyta</taxon>
        <taxon>Spermatophyta</taxon>
        <taxon>Magnoliopsida</taxon>
        <taxon>eudicotyledons</taxon>
        <taxon>Gunneridae</taxon>
        <taxon>Pentapetalae</taxon>
        <taxon>rosids</taxon>
        <taxon>malvids</taxon>
        <taxon>Brassicales</taxon>
        <taxon>Brassicaceae</taxon>
        <taxon>Eutremeae</taxon>
        <taxon>Eutrema</taxon>
    </lineage>
</organism>
<dbReference type="KEGG" id="eus:EUTSA_v10001763mg"/>
<dbReference type="OrthoDB" id="610608at2759"/>
<dbReference type="GO" id="GO:0050105">
    <property type="term" value="F:L-gulonolactone oxidase activity"/>
    <property type="evidence" value="ECO:0007669"/>
    <property type="project" value="UniProtKB-EC"/>
</dbReference>
<dbReference type="EMBL" id="KI517481">
    <property type="protein sequence ID" value="ESQ39318.1"/>
    <property type="molecule type" value="Genomic_DNA"/>
</dbReference>
<proteinExistence type="inferred from homology"/>
<dbReference type="Gramene" id="ESQ39318">
    <property type="protein sequence ID" value="ESQ39318"/>
    <property type="gene ID" value="EUTSA_v10001763mg"/>
</dbReference>
<dbReference type="FunFam" id="3.30.465.10:FF:000033">
    <property type="entry name" value="L-gulonolactone oxidase 5"/>
    <property type="match status" value="1"/>
</dbReference>
<dbReference type="InterPro" id="IPR016169">
    <property type="entry name" value="FAD-bd_PCMH_sub2"/>
</dbReference>
<keyword evidence="5" id="KW-0285">Flavoprotein</keyword>
<dbReference type="EC" id="1.1.3.8" evidence="4"/>
<evidence type="ECO:0000313" key="13">
    <source>
        <dbReference type="EMBL" id="ESQ39318.1"/>
    </source>
</evidence>
<dbReference type="InterPro" id="IPR010030">
    <property type="entry name" value="GULO_Plant"/>
</dbReference>
<dbReference type="InterPro" id="IPR055154">
    <property type="entry name" value="GULLO2-like_C"/>
</dbReference>
<dbReference type="InterPro" id="IPR016167">
    <property type="entry name" value="FAD-bd_PCMH_sub1"/>
</dbReference>
<evidence type="ECO:0000256" key="8">
    <source>
        <dbReference type="ARBA" id="ARBA00022827"/>
    </source>
</evidence>
<evidence type="ECO:0000256" key="9">
    <source>
        <dbReference type="ARBA" id="ARBA00023002"/>
    </source>
</evidence>
<dbReference type="InterPro" id="IPR036318">
    <property type="entry name" value="FAD-bd_PCMH-like_sf"/>
</dbReference>